<dbReference type="AlphaFoldDB" id="A0A167I3E2"/>
<feature type="transmembrane region" description="Helical" evidence="1">
    <location>
        <begin position="38"/>
        <end position="59"/>
    </location>
</feature>
<keyword evidence="2" id="KW-0732">Signal</keyword>
<reference evidence="3 4" key="1">
    <citation type="journal article" date="2016" name="Mol. Biol. Evol.">
        <title>Comparative Genomics of Early-Diverging Mushroom-Forming Fungi Provides Insights into the Origins of Lignocellulose Decay Capabilities.</title>
        <authorList>
            <person name="Nagy L.G."/>
            <person name="Riley R."/>
            <person name="Tritt A."/>
            <person name="Adam C."/>
            <person name="Daum C."/>
            <person name="Floudas D."/>
            <person name="Sun H."/>
            <person name="Yadav J.S."/>
            <person name="Pangilinan J."/>
            <person name="Larsson K.H."/>
            <person name="Matsuura K."/>
            <person name="Barry K."/>
            <person name="Labutti K."/>
            <person name="Kuo R."/>
            <person name="Ohm R.A."/>
            <person name="Bhattacharya S.S."/>
            <person name="Shirouzu T."/>
            <person name="Yoshinaga Y."/>
            <person name="Martin F.M."/>
            <person name="Grigoriev I.V."/>
            <person name="Hibbett D.S."/>
        </authorList>
    </citation>
    <scope>NUCLEOTIDE SEQUENCE [LARGE SCALE GENOMIC DNA]</scope>
    <source>
        <strain evidence="3 4">TUFC12733</strain>
    </source>
</reference>
<dbReference type="EMBL" id="KV417312">
    <property type="protein sequence ID" value="KZO92255.1"/>
    <property type="molecule type" value="Genomic_DNA"/>
</dbReference>
<evidence type="ECO:0000256" key="1">
    <source>
        <dbReference type="SAM" id="Phobius"/>
    </source>
</evidence>
<feature type="chain" id="PRO_5007887913" evidence="2">
    <location>
        <begin position="19"/>
        <end position="73"/>
    </location>
</feature>
<keyword evidence="1" id="KW-0812">Transmembrane</keyword>
<gene>
    <name evidence="3" type="ORF">CALVIDRAFT_541068</name>
</gene>
<organism evidence="3 4">
    <name type="scientific">Calocera viscosa (strain TUFC12733)</name>
    <dbReference type="NCBI Taxonomy" id="1330018"/>
    <lineage>
        <taxon>Eukaryota</taxon>
        <taxon>Fungi</taxon>
        <taxon>Dikarya</taxon>
        <taxon>Basidiomycota</taxon>
        <taxon>Agaricomycotina</taxon>
        <taxon>Dacrymycetes</taxon>
        <taxon>Dacrymycetales</taxon>
        <taxon>Dacrymycetaceae</taxon>
        <taxon>Calocera</taxon>
    </lineage>
</organism>
<proteinExistence type="predicted"/>
<sequence length="73" mass="8010">MLVSQLLAVCLLPLGVLSAVLPRQSPEPNCNPSCPPQIIPGYAVVWSGFSYGNVSYLGYRRQLKRTGRLGKMF</sequence>
<keyword evidence="1" id="KW-1133">Transmembrane helix</keyword>
<dbReference type="Proteomes" id="UP000076738">
    <property type="component" value="Unassembled WGS sequence"/>
</dbReference>
<name>A0A167I3E2_CALVF</name>
<feature type="signal peptide" evidence="2">
    <location>
        <begin position="1"/>
        <end position="18"/>
    </location>
</feature>
<evidence type="ECO:0000313" key="4">
    <source>
        <dbReference type="Proteomes" id="UP000076738"/>
    </source>
</evidence>
<accession>A0A167I3E2</accession>
<evidence type="ECO:0000256" key="2">
    <source>
        <dbReference type="SAM" id="SignalP"/>
    </source>
</evidence>
<protein>
    <submittedName>
        <fullName evidence="3">Uncharacterized protein</fullName>
    </submittedName>
</protein>
<evidence type="ECO:0000313" key="3">
    <source>
        <dbReference type="EMBL" id="KZO92255.1"/>
    </source>
</evidence>
<keyword evidence="1" id="KW-0472">Membrane</keyword>
<keyword evidence="4" id="KW-1185">Reference proteome</keyword>